<dbReference type="SUPFAM" id="SSF53335">
    <property type="entry name" value="S-adenosyl-L-methionine-dependent methyltransferases"/>
    <property type="match status" value="1"/>
</dbReference>
<evidence type="ECO:0000313" key="5">
    <source>
        <dbReference type="EMBL" id="EQB60442.1"/>
    </source>
</evidence>
<dbReference type="EMBL" id="KE647286">
    <property type="protein sequence ID" value="EQB60442.1"/>
    <property type="molecule type" value="Genomic_DNA"/>
</dbReference>
<dbReference type="GO" id="GO:0002939">
    <property type="term" value="P:tRNA N1-guanine methylation"/>
    <property type="evidence" value="ECO:0007669"/>
    <property type="project" value="TreeGrafter"/>
</dbReference>
<dbReference type="InterPro" id="IPR029063">
    <property type="entry name" value="SAM-dependent_MTases_sf"/>
</dbReference>
<dbReference type="VEuPathDB" id="MicrosporidiaDB:NAPIS_ORF01986"/>
<dbReference type="PANTHER" id="PTHR23245">
    <property type="entry name" value="TRNA METHYLTRANSFERASE"/>
    <property type="match status" value="1"/>
</dbReference>
<evidence type="ECO:0000256" key="1">
    <source>
        <dbReference type="ARBA" id="ARBA00022679"/>
    </source>
</evidence>
<gene>
    <name evidence="5" type="ORF">NAPIS_ORF01986</name>
</gene>
<dbReference type="GO" id="GO:0005737">
    <property type="term" value="C:cytoplasm"/>
    <property type="evidence" value="ECO:0007669"/>
    <property type="project" value="TreeGrafter"/>
</dbReference>
<dbReference type="HOGENOM" id="CLU_1210146_0_0_1"/>
<dbReference type="InterPro" id="IPR030382">
    <property type="entry name" value="MeTrfase_TRM5/TYW2"/>
</dbReference>
<evidence type="ECO:0000256" key="3">
    <source>
        <dbReference type="ARBA" id="ARBA00022694"/>
    </source>
</evidence>
<sequence length="229" mass="27392">MDVDNILKGENYEKNKYEYIYKNKILDFFDCNKELKYHFNNDIIETDYKIYYKDFDKNLLDVFIKIYYVDAIINIKNLSTVHEENECKFYIDLKNVYWSSKLQEERKYLINELPKNKVIIDVFCGVGPLVIPLIKKGYQVYCNDLNKDAIKCLKINIDLNKLHCKNIYNIDAKEFLKFNFLLFFSKNDPVDEVKNRTGITGGKIKFIRKVSPCKSVYRLIYEKINEKVK</sequence>
<evidence type="ECO:0000259" key="4">
    <source>
        <dbReference type="PROSITE" id="PS51684"/>
    </source>
</evidence>
<dbReference type="PROSITE" id="PS51684">
    <property type="entry name" value="SAM_MT_TRM5_TYW2"/>
    <property type="match status" value="1"/>
</dbReference>
<reference evidence="5 6" key="1">
    <citation type="journal article" date="2013" name="BMC Genomics">
        <title>Genome sequencing and comparative genomics of honey bee microsporidia, Nosema apis reveal novel insights into host-parasite interactions.</title>
        <authorList>
            <person name="Chen Yp."/>
            <person name="Pettis J.S."/>
            <person name="Zhao Y."/>
            <person name="Liu X."/>
            <person name="Tallon L.J."/>
            <person name="Sadzewicz L.D."/>
            <person name="Li R."/>
            <person name="Zheng H."/>
            <person name="Huang S."/>
            <person name="Zhang X."/>
            <person name="Hamilton M.C."/>
            <person name="Pernal S.F."/>
            <person name="Melathopoulos A.P."/>
            <person name="Yan X."/>
            <person name="Evans J.D."/>
        </authorList>
    </citation>
    <scope>NUCLEOTIDE SEQUENCE [LARGE SCALE GENOMIC DNA]</scope>
    <source>
        <strain evidence="5 6">BRL 01</strain>
    </source>
</reference>
<dbReference type="CDD" id="cd02440">
    <property type="entry name" value="AdoMet_MTases"/>
    <property type="match status" value="1"/>
</dbReference>
<dbReference type="Gene3D" id="3.40.50.150">
    <property type="entry name" value="Vaccinia Virus protein VP39"/>
    <property type="match status" value="1"/>
</dbReference>
<evidence type="ECO:0000256" key="2">
    <source>
        <dbReference type="ARBA" id="ARBA00022691"/>
    </source>
</evidence>
<keyword evidence="3" id="KW-0819">tRNA processing</keyword>
<dbReference type="AlphaFoldDB" id="T0KYX5"/>
<protein>
    <recommendedName>
        <fullName evidence="4">SAM-dependent methyltransferase TRM5/TYW2-type domain-containing protein</fullName>
    </recommendedName>
</protein>
<keyword evidence="2" id="KW-0949">S-adenosyl-L-methionine</keyword>
<name>T0KYX5_9MICR</name>
<dbReference type="InterPro" id="IPR056743">
    <property type="entry name" value="TRM5-TYW2-like_MTfase"/>
</dbReference>
<dbReference type="PANTHER" id="PTHR23245:SF43">
    <property type="entry name" value="TRNA (GUANINE(37)-N1)-METHYLTRANSFERASE 2"/>
    <property type="match status" value="1"/>
</dbReference>
<organism evidence="5 6">
    <name type="scientific">Vairimorpha apis BRL 01</name>
    <dbReference type="NCBI Taxonomy" id="1037528"/>
    <lineage>
        <taxon>Eukaryota</taxon>
        <taxon>Fungi</taxon>
        <taxon>Fungi incertae sedis</taxon>
        <taxon>Microsporidia</taxon>
        <taxon>Nosematidae</taxon>
        <taxon>Vairimorpha</taxon>
    </lineage>
</organism>
<accession>T0KYX5</accession>
<proteinExistence type="predicted"/>
<feature type="domain" description="SAM-dependent methyltransferase TRM5/TYW2-type" evidence="4">
    <location>
        <begin position="17"/>
        <end position="229"/>
    </location>
</feature>
<dbReference type="GO" id="GO:0008175">
    <property type="term" value="F:tRNA methyltransferase activity"/>
    <property type="evidence" value="ECO:0007669"/>
    <property type="project" value="TreeGrafter"/>
</dbReference>
<keyword evidence="6" id="KW-1185">Reference proteome</keyword>
<evidence type="ECO:0000313" key="6">
    <source>
        <dbReference type="Proteomes" id="UP000053780"/>
    </source>
</evidence>
<keyword evidence="1" id="KW-0808">Transferase</keyword>
<dbReference type="Proteomes" id="UP000053780">
    <property type="component" value="Unassembled WGS sequence"/>
</dbReference>
<dbReference type="Pfam" id="PF02475">
    <property type="entry name" value="TRM5-TYW2_MTfase"/>
    <property type="match status" value="1"/>
</dbReference>
<dbReference type="OrthoDB" id="408788at2759"/>